<keyword evidence="3" id="KW-1185">Reference proteome</keyword>
<dbReference type="AlphaFoldDB" id="A0A9N9MP27"/>
<feature type="compositionally biased region" description="Polar residues" evidence="1">
    <location>
        <begin position="94"/>
        <end position="104"/>
    </location>
</feature>
<name>A0A9N9MP27_9CUCU</name>
<proteinExistence type="predicted"/>
<dbReference type="EMBL" id="OU892280">
    <property type="protein sequence ID" value="CAG9768075.1"/>
    <property type="molecule type" value="Genomic_DNA"/>
</dbReference>
<feature type="region of interest" description="Disordered" evidence="1">
    <location>
        <begin position="94"/>
        <end position="136"/>
    </location>
</feature>
<evidence type="ECO:0000313" key="3">
    <source>
        <dbReference type="Proteomes" id="UP001152799"/>
    </source>
</evidence>
<protein>
    <recommendedName>
        <fullName evidence="4">MADF domain-containing protein</fullName>
    </recommendedName>
</protein>
<evidence type="ECO:0000313" key="2">
    <source>
        <dbReference type="EMBL" id="CAG9768075.1"/>
    </source>
</evidence>
<dbReference type="Proteomes" id="UP001152799">
    <property type="component" value="Chromosome 4"/>
</dbReference>
<evidence type="ECO:0008006" key="4">
    <source>
        <dbReference type="Google" id="ProtNLM"/>
    </source>
</evidence>
<evidence type="ECO:0000256" key="1">
    <source>
        <dbReference type="SAM" id="MobiDB-lite"/>
    </source>
</evidence>
<reference evidence="2" key="1">
    <citation type="submission" date="2022-01" db="EMBL/GenBank/DDBJ databases">
        <authorList>
            <person name="King R."/>
        </authorList>
    </citation>
    <scope>NUCLEOTIDE SEQUENCE</scope>
</reference>
<organism evidence="2 3">
    <name type="scientific">Ceutorhynchus assimilis</name>
    <name type="common">cabbage seed weevil</name>
    <dbReference type="NCBI Taxonomy" id="467358"/>
    <lineage>
        <taxon>Eukaryota</taxon>
        <taxon>Metazoa</taxon>
        <taxon>Ecdysozoa</taxon>
        <taxon>Arthropoda</taxon>
        <taxon>Hexapoda</taxon>
        <taxon>Insecta</taxon>
        <taxon>Pterygota</taxon>
        <taxon>Neoptera</taxon>
        <taxon>Endopterygota</taxon>
        <taxon>Coleoptera</taxon>
        <taxon>Polyphaga</taxon>
        <taxon>Cucujiformia</taxon>
        <taxon>Curculionidae</taxon>
        <taxon>Ceutorhynchinae</taxon>
        <taxon>Ceutorhynchus</taxon>
    </lineage>
</organism>
<sequence length="203" mass="23106">MTEEESILIDLVQGFEHLYNKKHPLFEDKLAIENAWKTVASVRSQVILEKNLFLLCSILLTKENILNKKDELNKPSLVWETLIVDDDVILSSTETETSREIQSPSEDEIPQSPKYNDFTESDTIPNLSDNVAGPSPKKTSFELKVFNFRKEAHISKKKKPNETSNPLIDTCDKIGQSLTAFLEQGQSHKDIPNINQGDYHFAM</sequence>
<accession>A0A9N9MP27</accession>
<gene>
    <name evidence="2" type="ORF">CEUTPL_LOCUS8624</name>
</gene>